<comment type="cofactor">
    <cofactor evidence="1">
        <name>FAD</name>
        <dbReference type="ChEBI" id="CHEBI:57692"/>
    </cofactor>
</comment>
<keyword evidence="3" id="KW-0285">Flavoprotein</keyword>
<evidence type="ECO:0000313" key="8">
    <source>
        <dbReference type="EMBL" id="RDW61691.1"/>
    </source>
</evidence>
<evidence type="ECO:0000256" key="5">
    <source>
        <dbReference type="ARBA" id="ARBA00023002"/>
    </source>
</evidence>
<dbReference type="GO" id="GO:0016491">
    <property type="term" value="F:oxidoreductase activity"/>
    <property type="evidence" value="ECO:0007669"/>
    <property type="project" value="UniProtKB-KW"/>
</dbReference>
<dbReference type="PROSITE" id="PS51387">
    <property type="entry name" value="FAD_PCMH"/>
    <property type="match status" value="1"/>
</dbReference>
<dbReference type="InterPro" id="IPR012951">
    <property type="entry name" value="BBE"/>
</dbReference>
<dbReference type="Gene3D" id="3.30.465.10">
    <property type="match status" value="2"/>
</dbReference>
<evidence type="ECO:0000313" key="9">
    <source>
        <dbReference type="Proteomes" id="UP000256690"/>
    </source>
</evidence>
<dbReference type="Pfam" id="PF08031">
    <property type="entry name" value="BBE"/>
    <property type="match status" value="1"/>
</dbReference>
<gene>
    <name evidence="8" type="ORF">DSM5745_10363</name>
</gene>
<keyword evidence="9" id="KW-1185">Reference proteome</keyword>
<evidence type="ECO:0000256" key="4">
    <source>
        <dbReference type="ARBA" id="ARBA00022827"/>
    </source>
</evidence>
<dbReference type="InterPro" id="IPR006094">
    <property type="entry name" value="Oxid_FAD_bind_N"/>
</dbReference>
<protein>
    <recommendedName>
        <fullName evidence="7">FAD-binding PCMH-type domain-containing protein</fullName>
    </recommendedName>
</protein>
<keyword evidence="4" id="KW-0274">FAD</keyword>
<organism evidence="8 9">
    <name type="scientific">Aspergillus mulundensis</name>
    <dbReference type="NCBI Taxonomy" id="1810919"/>
    <lineage>
        <taxon>Eukaryota</taxon>
        <taxon>Fungi</taxon>
        <taxon>Dikarya</taxon>
        <taxon>Ascomycota</taxon>
        <taxon>Pezizomycotina</taxon>
        <taxon>Eurotiomycetes</taxon>
        <taxon>Eurotiomycetidae</taxon>
        <taxon>Eurotiales</taxon>
        <taxon>Aspergillaceae</taxon>
        <taxon>Aspergillus</taxon>
        <taxon>Aspergillus subgen. Nidulantes</taxon>
    </lineage>
</organism>
<evidence type="ECO:0000256" key="6">
    <source>
        <dbReference type="SAM" id="SignalP"/>
    </source>
</evidence>
<keyword evidence="6" id="KW-0732">Signal</keyword>
<dbReference type="InterPro" id="IPR016169">
    <property type="entry name" value="FAD-bd_PCMH_sub2"/>
</dbReference>
<comment type="similarity">
    <text evidence="2">Belongs to the oxygen-dependent FAD-linked oxidoreductase family.</text>
</comment>
<evidence type="ECO:0000259" key="7">
    <source>
        <dbReference type="PROSITE" id="PS51387"/>
    </source>
</evidence>
<reference evidence="8 9" key="1">
    <citation type="journal article" date="2018" name="IMA Fungus">
        <title>IMA Genome-F 9: Draft genome sequence of Annulohypoxylon stygium, Aspergillus mulundensis, Berkeleyomyces basicola (syn. Thielaviopsis basicola), Ceratocystis smalleyi, two Cercospora beticola strains, Coleophoma cylindrospora, Fusarium fracticaudum, Phialophora cf. hyalina, and Morchella septimelata.</title>
        <authorList>
            <person name="Wingfield B.D."/>
            <person name="Bills G.F."/>
            <person name="Dong Y."/>
            <person name="Huang W."/>
            <person name="Nel W.J."/>
            <person name="Swalarsk-Parry B.S."/>
            <person name="Vaghefi N."/>
            <person name="Wilken P.M."/>
            <person name="An Z."/>
            <person name="de Beer Z.W."/>
            <person name="De Vos L."/>
            <person name="Chen L."/>
            <person name="Duong T.A."/>
            <person name="Gao Y."/>
            <person name="Hammerbacher A."/>
            <person name="Kikkert J.R."/>
            <person name="Li Y."/>
            <person name="Li H."/>
            <person name="Li K."/>
            <person name="Li Q."/>
            <person name="Liu X."/>
            <person name="Ma X."/>
            <person name="Naidoo K."/>
            <person name="Pethybridge S.J."/>
            <person name="Sun J."/>
            <person name="Steenkamp E.T."/>
            <person name="van der Nest M.A."/>
            <person name="van Wyk S."/>
            <person name="Wingfield M.J."/>
            <person name="Xiong C."/>
            <person name="Yue Q."/>
            <person name="Zhang X."/>
        </authorList>
    </citation>
    <scope>NUCLEOTIDE SEQUENCE [LARGE SCALE GENOMIC DNA]</scope>
    <source>
        <strain evidence="8 9">DSM 5745</strain>
    </source>
</reference>
<evidence type="ECO:0000256" key="3">
    <source>
        <dbReference type="ARBA" id="ARBA00022630"/>
    </source>
</evidence>
<dbReference type="GO" id="GO:0071949">
    <property type="term" value="F:FAD binding"/>
    <property type="evidence" value="ECO:0007669"/>
    <property type="project" value="InterPro"/>
</dbReference>
<dbReference type="SUPFAM" id="SSF56176">
    <property type="entry name" value="FAD-binding/transporter-associated domain-like"/>
    <property type="match status" value="1"/>
</dbReference>
<dbReference type="OrthoDB" id="9983560at2759"/>
<evidence type="ECO:0000256" key="2">
    <source>
        <dbReference type="ARBA" id="ARBA00005466"/>
    </source>
</evidence>
<dbReference type="InterPro" id="IPR036318">
    <property type="entry name" value="FAD-bd_PCMH-like_sf"/>
</dbReference>
<proteinExistence type="inferred from homology"/>
<comment type="caution">
    <text evidence="8">The sequence shown here is derived from an EMBL/GenBank/DDBJ whole genome shotgun (WGS) entry which is preliminary data.</text>
</comment>
<sequence length="573" mass="61033">MKAAATAALLLSATAASASSDCHCLPGDACWPSPAQWQSLNSTVGGRLIATTPIGAVCHDPTYDEAACARLQEDWNLPQTHYVSSSSIMQQFFANRSCDPFTAESSACELGNYVSYAVNVSSSDDVVAAVNFAQDNNIRFVIKNTGHDYLGRSTGAGALSVWTHYLNDIEYQDWSDATYSGPAYKLGSGVMGFEVLEATHAAGYVLVGGECPTVGLAGGYTQGGGHSALSTSFGLGADQTLAFEVVTADGQVVTASRTENTDLYWALSGGGAGNWGVVLSVTVKAHKSEAVAGAYLAFTTSNLAEDVYTQALTHFHQLLPAMVDAGTTVIYQILPGYFLIKPLTAYGKTTAEVKAILAPFLSALDTLAITYSVTYSEHDSYYDHYEEYMGPLPNGNLEVGTFTYGGRLLPRSVVEDDAAALSNVLYNFTSQSVVAVGVGLNVSATNDVDNAIFAPWRNALVTMQFGITLTNTKSWAQILADQQTVTDELGPELEALTPGSGSYENESNFLQPNWKEVFFGANYEKLAAIKSKWDPSGFFYSFKGVGSDAWSVGEDGRMCRAAKTTRSVCKPAL</sequence>
<dbReference type="STRING" id="1810919.A0A3D8QIZ8"/>
<keyword evidence="5" id="KW-0560">Oxidoreductase</keyword>
<dbReference type="EMBL" id="PVWQ01000016">
    <property type="protein sequence ID" value="RDW61691.1"/>
    <property type="molecule type" value="Genomic_DNA"/>
</dbReference>
<dbReference type="RefSeq" id="XP_026598822.1">
    <property type="nucleotide sequence ID" value="XM_026752379.1"/>
</dbReference>
<accession>A0A3D8QIZ8</accession>
<dbReference type="PANTHER" id="PTHR42973">
    <property type="entry name" value="BINDING OXIDOREDUCTASE, PUTATIVE (AFU_ORTHOLOGUE AFUA_1G17690)-RELATED"/>
    <property type="match status" value="1"/>
</dbReference>
<feature type="chain" id="PRO_5017646682" description="FAD-binding PCMH-type domain-containing protein" evidence="6">
    <location>
        <begin position="21"/>
        <end position="573"/>
    </location>
</feature>
<name>A0A3D8QIZ8_9EURO</name>
<dbReference type="Pfam" id="PF01565">
    <property type="entry name" value="FAD_binding_4"/>
    <property type="match status" value="1"/>
</dbReference>
<feature type="domain" description="FAD-binding PCMH-type" evidence="7">
    <location>
        <begin position="110"/>
        <end position="288"/>
    </location>
</feature>
<dbReference type="Proteomes" id="UP000256690">
    <property type="component" value="Unassembled WGS sequence"/>
</dbReference>
<feature type="signal peptide" evidence="6">
    <location>
        <begin position="1"/>
        <end position="20"/>
    </location>
</feature>
<dbReference type="PANTHER" id="PTHR42973:SF39">
    <property type="entry name" value="FAD-BINDING PCMH-TYPE DOMAIN-CONTAINING PROTEIN"/>
    <property type="match status" value="1"/>
</dbReference>
<evidence type="ECO:0000256" key="1">
    <source>
        <dbReference type="ARBA" id="ARBA00001974"/>
    </source>
</evidence>
<dbReference type="InterPro" id="IPR050416">
    <property type="entry name" value="FAD-linked_Oxidoreductase"/>
</dbReference>
<dbReference type="GeneID" id="38120733"/>
<dbReference type="InterPro" id="IPR016166">
    <property type="entry name" value="FAD-bd_PCMH"/>
</dbReference>
<dbReference type="AlphaFoldDB" id="A0A3D8QIZ8"/>